<evidence type="ECO:0000259" key="2">
    <source>
        <dbReference type="PROSITE" id="PS51186"/>
    </source>
</evidence>
<dbReference type="Proteomes" id="UP000000422">
    <property type="component" value="Chromosome"/>
</dbReference>
<protein>
    <recommendedName>
        <fullName evidence="2">N-acetyltransferase domain-containing protein</fullName>
    </recommendedName>
</protein>
<dbReference type="eggNOG" id="COG0456">
    <property type="taxonomic scope" value="Bacteria"/>
</dbReference>
<dbReference type="AlphaFoldDB" id="Q7MRX0"/>
<dbReference type="InterPro" id="IPR050769">
    <property type="entry name" value="NAT_camello-type"/>
</dbReference>
<dbReference type="STRING" id="273121.WS0976"/>
<dbReference type="HOGENOM" id="CLU_098671_1_1_7"/>
<dbReference type="PROSITE" id="PS51186">
    <property type="entry name" value="GNAT"/>
    <property type="match status" value="1"/>
</dbReference>
<gene>
    <name evidence="3" type="ordered locus">WS0976</name>
</gene>
<evidence type="ECO:0000256" key="1">
    <source>
        <dbReference type="ARBA" id="ARBA00022679"/>
    </source>
</evidence>
<feature type="domain" description="N-acetyltransferase" evidence="2">
    <location>
        <begin position="8"/>
        <end position="168"/>
    </location>
</feature>
<dbReference type="KEGG" id="wsu:WS0976"/>
<dbReference type="InterPro" id="IPR016181">
    <property type="entry name" value="Acyl_CoA_acyltransferase"/>
</dbReference>
<proteinExistence type="predicted"/>
<organism evidence="4">
    <name type="scientific">Wolinella succinogenes (strain ATCC 29543 / DSM 1740 / CCUG 13145 / JCM 31913 / LMG 7466 / NCTC 11488 / FDC 602W)</name>
    <name type="common">Vibrio succinogenes</name>
    <dbReference type="NCBI Taxonomy" id="273121"/>
    <lineage>
        <taxon>Bacteria</taxon>
        <taxon>Pseudomonadati</taxon>
        <taxon>Campylobacterota</taxon>
        <taxon>Epsilonproteobacteria</taxon>
        <taxon>Campylobacterales</taxon>
        <taxon>Helicobacteraceae</taxon>
        <taxon>Wolinella</taxon>
    </lineage>
</organism>
<dbReference type="SUPFAM" id="SSF55729">
    <property type="entry name" value="Acyl-CoA N-acyltransferases (Nat)"/>
    <property type="match status" value="1"/>
</dbReference>
<keyword evidence="1" id="KW-0808">Transferase</keyword>
<dbReference type="CDD" id="cd04301">
    <property type="entry name" value="NAT_SF"/>
    <property type="match status" value="1"/>
</dbReference>
<reference evidence="3 4" key="1">
    <citation type="journal article" date="2003" name="Proc. Natl. Acad. Sci. U.S.A.">
        <title>Complete genome sequence and analysis of Wolinella succinogenes.</title>
        <authorList>
            <person name="Baar C."/>
            <person name="Eppinger M."/>
            <person name="Raddatz G."/>
            <person name="Simon JM."/>
            <person name="Lanz C."/>
            <person name="Klimmek O."/>
            <person name="Nandakumar R."/>
            <person name="Gross R."/>
            <person name="Rosinus A."/>
            <person name="Keller H."/>
            <person name="Jagtap P."/>
            <person name="Linke B."/>
            <person name="Meyer F."/>
            <person name="Lederer H."/>
            <person name="Schuster S.C."/>
        </authorList>
    </citation>
    <scope>NUCLEOTIDE SEQUENCE [LARGE SCALE GENOMIC DNA]</scope>
    <source>
        <strain evidence="4">ATCC 29543 / DSM 1740 / CCUG 13145 / JCM 31913 / LMG 7466 / NCTC 11488 / FDC 602W</strain>
    </source>
</reference>
<dbReference type="PANTHER" id="PTHR13947">
    <property type="entry name" value="GNAT FAMILY N-ACETYLTRANSFERASE"/>
    <property type="match status" value="1"/>
</dbReference>
<dbReference type="InterPro" id="IPR000182">
    <property type="entry name" value="GNAT_dom"/>
</dbReference>
<dbReference type="Pfam" id="PF00583">
    <property type="entry name" value="Acetyltransf_1"/>
    <property type="match status" value="1"/>
</dbReference>
<keyword evidence="4" id="KW-1185">Reference proteome</keyword>
<dbReference type="EMBL" id="BX571659">
    <property type="protein sequence ID" value="CAE10079.1"/>
    <property type="molecule type" value="Genomic_DNA"/>
</dbReference>
<dbReference type="PANTHER" id="PTHR13947:SF37">
    <property type="entry name" value="LD18367P"/>
    <property type="match status" value="1"/>
</dbReference>
<evidence type="ECO:0000313" key="4">
    <source>
        <dbReference type="Proteomes" id="UP000000422"/>
    </source>
</evidence>
<sequence>MISSLQILPYLPLEHSEAEQFLWEQFRLHYGTKVSSQRLMELQERFKKERLDPLYSFFIALEGEEIVGCIALSPYDQRISSLRLRYTEGFVGEIGRCYVKESLQRQGIGSFLFKQALQRAQEIGYETLYLHTHPFLSGGFDFWKKRGFQALFKEEGEWQTIHMERGVED</sequence>
<accession>Q7MRX0</accession>
<evidence type="ECO:0000313" key="3">
    <source>
        <dbReference type="EMBL" id="CAE10079.1"/>
    </source>
</evidence>
<dbReference type="Gene3D" id="3.40.630.30">
    <property type="match status" value="1"/>
</dbReference>
<dbReference type="GO" id="GO:0008080">
    <property type="term" value="F:N-acetyltransferase activity"/>
    <property type="evidence" value="ECO:0007669"/>
    <property type="project" value="InterPro"/>
</dbReference>
<dbReference type="RefSeq" id="WP_011138873.1">
    <property type="nucleotide sequence ID" value="NC_005090.1"/>
</dbReference>
<name>Q7MRX0_WOLSU</name>